<feature type="compositionally biased region" description="Polar residues" evidence="1">
    <location>
        <begin position="76"/>
        <end position="91"/>
    </location>
</feature>
<feature type="region of interest" description="Disordered" evidence="1">
    <location>
        <begin position="1"/>
        <end position="91"/>
    </location>
</feature>
<keyword evidence="2" id="KW-1133">Transmembrane helix</keyword>
<keyword evidence="2" id="KW-0812">Transmembrane</keyword>
<keyword evidence="2" id="KW-0472">Membrane</keyword>
<sequence length="565" mass="60715">MSTTLVTSRTRQSTTTPTSTRRSIATSSTSSTPRPGPSTSTTTTTPTTSSSPTSTSQSNLASEFATSQLETDDRSPSPTEASLQSSSPYTNTPVIATCSTNSDCAYDKICSNERCVTMDSAAPFGGADSSSRLTTGSAIGMGTGLVALLMLLTGIAVWILKRRARRPRNQSIEAPIQSRSRTTSDATDQKTLVASMPNSPQYPPFNSQSAMNPGLFARVVVPQEIKEVASSRHGSMDRKALPLLPLPQLPLPPVPKETKIYALNVSINKSMIMDEDMMQAVSPMRGNDTPRGGATPRDRAQRYKFEEYVPPAANAPPPIAISRAPASESQSSEYELAQYPKKEQQSEAVPLPDGGPNGGLEPLSPVVETFTSSDSKARQLSLPDLPPPSPSFSFRSYDWYQDIIEEPSNGNGARTPTQAKFPQTLSLFPRSTPRNMDLGVLPEPSSPGASSIASGTHLHPSSAAMLSPTSPNFRLSPTVYTPPPRQSSQPQPPPQPQQHVQKQKTQTKSSLRTSAVSAVSHKTRESRSWLPAEGLYLADEGGLTRYLTFRRGNEDSRPTSYSPLA</sequence>
<dbReference type="RefSeq" id="XP_007714991.1">
    <property type="nucleotide sequence ID" value="XM_007716801.1"/>
</dbReference>
<feature type="compositionally biased region" description="Polar residues" evidence="1">
    <location>
        <begin position="169"/>
        <end position="188"/>
    </location>
</feature>
<evidence type="ECO:0000256" key="2">
    <source>
        <dbReference type="SAM" id="Phobius"/>
    </source>
</evidence>
<organism evidence="3 4">
    <name type="scientific">Cochliobolus carbonum (strain 26-R-13)</name>
    <name type="common">Maize leaf spot fungus</name>
    <name type="synonym">Bipolaris zeicola</name>
    <dbReference type="NCBI Taxonomy" id="930089"/>
    <lineage>
        <taxon>Eukaryota</taxon>
        <taxon>Fungi</taxon>
        <taxon>Dikarya</taxon>
        <taxon>Ascomycota</taxon>
        <taxon>Pezizomycotina</taxon>
        <taxon>Dothideomycetes</taxon>
        <taxon>Pleosporomycetidae</taxon>
        <taxon>Pleosporales</taxon>
        <taxon>Pleosporineae</taxon>
        <taxon>Pleosporaceae</taxon>
        <taxon>Bipolaris</taxon>
    </lineage>
</organism>
<feature type="compositionally biased region" description="Polar residues" evidence="1">
    <location>
        <begin position="57"/>
        <end position="69"/>
    </location>
</feature>
<dbReference type="OrthoDB" id="3795730at2759"/>
<evidence type="ECO:0000313" key="4">
    <source>
        <dbReference type="Proteomes" id="UP000053841"/>
    </source>
</evidence>
<name>W6Y6A0_COCC2</name>
<dbReference type="KEGG" id="bze:COCCADRAFT_103184"/>
<dbReference type="HOGENOM" id="CLU_515941_0_0_1"/>
<feature type="compositionally biased region" description="Pro residues" evidence="1">
    <location>
        <begin position="480"/>
        <end position="496"/>
    </location>
</feature>
<feature type="transmembrane region" description="Helical" evidence="2">
    <location>
        <begin position="138"/>
        <end position="160"/>
    </location>
</feature>
<dbReference type="GeneID" id="19142713"/>
<feature type="compositionally biased region" description="Polar residues" evidence="1">
    <location>
        <begin position="467"/>
        <end position="479"/>
    </location>
</feature>
<feature type="region of interest" description="Disordered" evidence="1">
    <location>
        <begin position="168"/>
        <end position="188"/>
    </location>
</feature>
<accession>W6Y6A0</accession>
<protein>
    <submittedName>
        <fullName evidence="3">Uncharacterized protein</fullName>
    </submittedName>
</protein>
<dbReference type="EMBL" id="KI964690">
    <property type="protein sequence ID" value="EUC30719.1"/>
    <property type="molecule type" value="Genomic_DNA"/>
</dbReference>
<feature type="region of interest" description="Disordered" evidence="1">
    <location>
        <begin position="308"/>
        <end position="393"/>
    </location>
</feature>
<feature type="compositionally biased region" description="Low complexity" evidence="1">
    <location>
        <begin position="497"/>
        <end position="509"/>
    </location>
</feature>
<dbReference type="AlphaFoldDB" id="W6Y6A0"/>
<feature type="region of interest" description="Disordered" evidence="1">
    <location>
        <begin position="405"/>
        <end position="531"/>
    </location>
</feature>
<gene>
    <name evidence="3" type="ORF">COCCADRAFT_103184</name>
</gene>
<evidence type="ECO:0000256" key="1">
    <source>
        <dbReference type="SAM" id="MobiDB-lite"/>
    </source>
</evidence>
<reference evidence="3 4" key="1">
    <citation type="journal article" date="2013" name="PLoS Genet.">
        <title>Comparative genome structure, secondary metabolite, and effector coding capacity across Cochliobolus pathogens.</title>
        <authorList>
            <person name="Condon B.J."/>
            <person name="Leng Y."/>
            <person name="Wu D."/>
            <person name="Bushley K.E."/>
            <person name="Ohm R.A."/>
            <person name="Otillar R."/>
            <person name="Martin J."/>
            <person name="Schackwitz W."/>
            <person name="Grimwood J."/>
            <person name="MohdZainudin N."/>
            <person name="Xue C."/>
            <person name="Wang R."/>
            <person name="Manning V.A."/>
            <person name="Dhillon B."/>
            <person name="Tu Z.J."/>
            <person name="Steffenson B.J."/>
            <person name="Salamov A."/>
            <person name="Sun H."/>
            <person name="Lowry S."/>
            <person name="LaButti K."/>
            <person name="Han J."/>
            <person name="Copeland A."/>
            <person name="Lindquist E."/>
            <person name="Barry K."/>
            <person name="Schmutz J."/>
            <person name="Baker S.E."/>
            <person name="Ciuffetti L.M."/>
            <person name="Grigoriev I.V."/>
            <person name="Zhong S."/>
            <person name="Turgeon B.G."/>
        </authorList>
    </citation>
    <scope>NUCLEOTIDE SEQUENCE [LARGE SCALE GENOMIC DNA]</scope>
    <source>
        <strain evidence="3 4">26-R-13</strain>
    </source>
</reference>
<feature type="compositionally biased region" description="Low complexity" evidence="1">
    <location>
        <begin position="1"/>
        <end position="56"/>
    </location>
</feature>
<dbReference type="eggNOG" id="ENOG502RGQX">
    <property type="taxonomic scope" value="Eukaryota"/>
</dbReference>
<feature type="compositionally biased region" description="Polar residues" evidence="1">
    <location>
        <begin position="408"/>
        <end position="426"/>
    </location>
</feature>
<proteinExistence type="predicted"/>
<evidence type="ECO:0000313" key="3">
    <source>
        <dbReference type="EMBL" id="EUC30719.1"/>
    </source>
</evidence>
<keyword evidence="4" id="KW-1185">Reference proteome</keyword>
<feature type="compositionally biased region" description="Low complexity" evidence="1">
    <location>
        <begin position="446"/>
        <end position="455"/>
    </location>
</feature>
<dbReference type="Proteomes" id="UP000053841">
    <property type="component" value="Unassembled WGS sequence"/>
</dbReference>